<comment type="caution">
    <text evidence="2">The sequence shown here is derived from an EMBL/GenBank/DDBJ whole genome shotgun (WGS) entry which is preliminary data.</text>
</comment>
<organism evidence="2 3">
    <name type="scientific">Caerostris extrusa</name>
    <name type="common">Bark spider</name>
    <name type="synonym">Caerostris bankana</name>
    <dbReference type="NCBI Taxonomy" id="172846"/>
    <lineage>
        <taxon>Eukaryota</taxon>
        <taxon>Metazoa</taxon>
        <taxon>Ecdysozoa</taxon>
        <taxon>Arthropoda</taxon>
        <taxon>Chelicerata</taxon>
        <taxon>Arachnida</taxon>
        <taxon>Araneae</taxon>
        <taxon>Araneomorphae</taxon>
        <taxon>Entelegynae</taxon>
        <taxon>Araneoidea</taxon>
        <taxon>Araneidae</taxon>
        <taxon>Caerostris</taxon>
    </lineage>
</organism>
<protein>
    <submittedName>
        <fullName evidence="2">Uncharacterized protein</fullName>
    </submittedName>
</protein>
<feature type="region of interest" description="Disordered" evidence="1">
    <location>
        <begin position="1"/>
        <end position="26"/>
    </location>
</feature>
<evidence type="ECO:0000313" key="2">
    <source>
        <dbReference type="EMBL" id="GIY07460.1"/>
    </source>
</evidence>
<evidence type="ECO:0000313" key="3">
    <source>
        <dbReference type="Proteomes" id="UP001054945"/>
    </source>
</evidence>
<gene>
    <name evidence="2" type="ORF">CEXT_169261</name>
</gene>
<reference evidence="2 3" key="1">
    <citation type="submission" date="2021-06" db="EMBL/GenBank/DDBJ databases">
        <title>Caerostris extrusa draft genome.</title>
        <authorList>
            <person name="Kono N."/>
            <person name="Arakawa K."/>
        </authorList>
    </citation>
    <scope>NUCLEOTIDE SEQUENCE [LARGE SCALE GENOMIC DNA]</scope>
</reference>
<accession>A0AAV4QHC9</accession>
<evidence type="ECO:0000256" key="1">
    <source>
        <dbReference type="SAM" id="MobiDB-lite"/>
    </source>
</evidence>
<dbReference type="Proteomes" id="UP001054945">
    <property type="component" value="Unassembled WGS sequence"/>
</dbReference>
<keyword evidence="3" id="KW-1185">Reference proteome</keyword>
<proteinExistence type="predicted"/>
<dbReference type="EMBL" id="BPLR01006115">
    <property type="protein sequence ID" value="GIY07460.1"/>
    <property type="molecule type" value="Genomic_DNA"/>
</dbReference>
<name>A0AAV4QHC9_CAEEX</name>
<dbReference type="AlphaFoldDB" id="A0AAV4QHC9"/>
<sequence>MQDDLKRATRRVTNQNGDNTDKGCSLRTPIWSATTDVFDFSSDINKKILADGLAKAKWNQYSPPIEKNV</sequence>